<accession>A0A7S8E797</accession>
<sequence>MKPVIGVTAYRWTFPKTGWLYDVSYSQNALVVHQAGGLPVFVPDWLPEDDLRDLYMRLDGVLLPGGDDVDPVNYGAERHETVKRIDPERDIAEILLTKWAVEDDKPILGICRGCQVMNVALGGTLYQDIPSFFQTQNRHDIQPPDEPRSQLMHDVIIEPDTLLAQIMGDVRVRVNSIHHQCIQQPAPSVRVTAHADDGVIEGMEIPDKHFALAVQWHPEDITTDPRMKRLFQAFVEAARTHIGVR</sequence>
<dbReference type="Proteomes" id="UP000594468">
    <property type="component" value="Chromosome"/>
</dbReference>
<dbReference type="RefSeq" id="WP_195169706.1">
    <property type="nucleotide sequence ID" value="NZ_CP062983.1"/>
</dbReference>
<dbReference type="GO" id="GO:0005829">
    <property type="term" value="C:cytosol"/>
    <property type="evidence" value="ECO:0007669"/>
    <property type="project" value="TreeGrafter"/>
</dbReference>
<dbReference type="Pfam" id="PF07722">
    <property type="entry name" value="Peptidase_C26"/>
    <property type="match status" value="1"/>
</dbReference>
<proteinExistence type="predicted"/>
<dbReference type="EMBL" id="CP062983">
    <property type="protein sequence ID" value="QPC81635.1"/>
    <property type="molecule type" value="Genomic_DNA"/>
</dbReference>
<dbReference type="PANTHER" id="PTHR43235:SF1">
    <property type="entry name" value="GLUTAMINE AMIDOTRANSFERASE PB2B2.05-RELATED"/>
    <property type="match status" value="1"/>
</dbReference>
<name>A0A7S8E797_9CHLR</name>
<dbReference type="FunFam" id="3.40.50.880:FF:000030">
    <property type="entry name" value="Gamma-glutamyl-gamma-aminobutyrate hydrolase PuuD"/>
    <property type="match status" value="1"/>
</dbReference>
<dbReference type="InterPro" id="IPR029062">
    <property type="entry name" value="Class_I_gatase-like"/>
</dbReference>
<organism evidence="1 2">
    <name type="scientific">Phototrophicus methaneseepsis</name>
    <dbReference type="NCBI Taxonomy" id="2710758"/>
    <lineage>
        <taxon>Bacteria</taxon>
        <taxon>Bacillati</taxon>
        <taxon>Chloroflexota</taxon>
        <taxon>Candidatus Thermofontia</taxon>
        <taxon>Phototrophicales</taxon>
        <taxon>Phototrophicaceae</taxon>
        <taxon>Phototrophicus</taxon>
    </lineage>
</organism>
<evidence type="ECO:0000313" key="2">
    <source>
        <dbReference type="Proteomes" id="UP000594468"/>
    </source>
</evidence>
<dbReference type="SUPFAM" id="SSF52317">
    <property type="entry name" value="Class I glutamine amidotransferase-like"/>
    <property type="match status" value="1"/>
</dbReference>
<dbReference type="AlphaFoldDB" id="A0A7S8E797"/>
<dbReference type="KEGG" id="pmet:G4Y79_18350"/>
<dbReference type="Gene3D" id="3.40.50.880">
    <property type="match status" value="1"/>
</dbReference>
<protein>
    <submittedName>
        <fullName evidence="1">Gamma-glutamyl-gamma-aminobutyrate hydrolase family protein</fullName>
    </submittedName>
</protein>
<dbReference type="InterPro" id="IPR011697">
    <property type="entry name" value="Peptidase_C26"/>
</dbReference>
<dbReference type="PROSITE" id="PS51273">
    <property type="entry name" value="GATASE_TYPE_1"/>
    <property type="match status" value="1"/>
</dbReference>
<evidence type="ECO:0000313" key="1">
    <source>
        <dbReference type="EMBL" id="QPC81635.1"/>
    </source>
</evidence>
<keyword evidence="2" id="KW-1185">Reference proteome</keyword>
<gene>
    <name evidence="1" type="ORF">G4Y79_18350</name>
</gene>
<reference evidence="1 2" key="1">
    <citation type="submission" date="2020-02" db="EMBL/GenBank/DDBJ databases">
        <authorList>
            <person name="Zheng R.K."/>
            <person name="Sun C.M."/>
        </authorList>
    </citation>
    <scope>NUCLEOTIDE SEQUENCE [LARGE SCALE GENOMIC DNA]</scope>
    <source>
        <strain evidence="2">rifampicinis</strain>
    </source>
</reference>
<dbReference type="GO" id="GO:0033969">
    <property type="term" value="F:gamma-glutamyl-gamma-aminobutyrate hydrolase activity"/>
    <property type="evidence" value="ECO:0007669"/>
    <property type="project" value="TreeGrafter"/>
</dbReference>
<dbReference type="PANTHER" id="PTHR43235">
    <property type="entry name" value="GLUTAMINE AMIDOTRANSFERASE PB2B2.05-RELATED"/>
    <property type="match status" value="1"/>
</dbReference>
<dbReference type="InterPro" id="IPR044668">
    <property type="entry name" value="PuuD-like"/>
</dbReference>
<dbReference type="GO" id="GO:0006598">
    <property type="term" value="P:polyamine catabolic process"/>
    <property type="evidence" value="ECO:0007669"/>
    <property type="project" value="TreeGrafter"/>
</dbReference>
<keyword evidence="1" id="KW-0378">Hydrolase</keyword>
<dbReference type="CDD" id="cd01745">
    <property type="entry name" value="GATase1_2"/>
    <property type="match status" value="1"/>
</dbReference>